<dbReference type="EMBL" id="CAEZTD010000071">
    <property type="protein sequence ID" value="CAB4564623.1"/>
    <property type="molecule type" value="Genomic_DNA"/>
</dbReference>
<evidence type="ECO:0000313" key="1">
    <source>
        <dbReference type="EMBL" id="CAB4564623.1"/>
    </source>
</evidence>
<gene>
    <name evidence="1" type="ORF">UFOPK1591_00957</name>
</gene>
<dbReference type="CDD" id="cd12954">
    <property type="entry name" value="MMP_TTHA0227_like_1"/>
    <property type="match status" value="1"/>
</dbReference>
<dbReference type="AlphaFoldDB" id="A0A6J6DR57"/>
<dbReference type="SUPFAM" id="SSF55486">
    <property type="entry name" value="Metalloproteases ('zincins'), catalytic domain"/>
    <property type="match status" value="1"/>
</dbReference>
<name>A0A6J6DR57_9ZZZZ</name>
<sequence>MDSAGQSVPVRGLWRDRHGRGMRVAVTGPFLADARSRVETFYVTVAHTAQYLRSLWPAELEGVHFDVANSPLKQVDGEVVPRWHVDSARRRIVLYRLPIQRLSRLHKDDQLHRQMAIEGCVFSAVAELIGKEPWELGSQRFRH</sequence>
<protein>
    <submittedName>
        <fullName evidence="1">Unannotated protein</fullName>
    </submittedName>
</protein>
<organism evidence="1">
    <name type="scientific">freshwater metagenome</name>
    <dbReference type="NCBI Taxonomy" id="449393"/>
    <lineage>
        <taxon>unclassified sequences</taxon>
        <taxon>metagenomes</taxon>
        <taxon>ecological metagenomes</taxon>
    </lineage>
</organism>
<reference evidence="1" key="1">
    <citation type="submission" date="2020-05" db="EMBL/GenBank/DDBJ databases">
        <authorList>
            <person name="Chiriac C."/>
            <person name="Salcher M."/>
            <person name="Ghai R."/>
            <person name="Kavagutti S V."/>
        </authorList>
    </citation>
    <scope>NUCLEOTIDE SEQUENCE</scope>
</reference>
<proteinExistence type="predicted"/>
<accession>A0A6J6DR57</accession>